<dbReference type="Gene3D" id="3.40.50.300">
    <property type="entry name" value="P-loop containing nucleotide triphosphate hydrolases"/>
    <property type="match status" value="2"/>
</dbReference>
<feature type="region of interest" description="Disordered" evidence="17">
    <location>
        <begin position="600"/>
        <end position="620"/>
    </location>
</feature>
<dbReference type="InterPro" id="IPR010997">
    <property type="entry name" value="HRDC-like_sf"/>
</dbReference>
<dbReference type="SMART" id="SM00956">
    <property type="entry name" value="RQC"/>
    <property type="match status" value="1"/>
</dbReference>
<feature type="domain" description="HRDC" evidence="18">
    <location>
        <begin position="516"/>
        <end position="596"/>
    </location>
</feature>
<dbReference type="InterPro" id="IPR006293">
    <property type="entry name" value="DNA_helicase_ATP-dep_RecQ_bac"/>
</dbReference>
<comment type="similarity">
    <text evidence="3">Belongs to the helicase family. RecQ subfamily.</text>
</comment>
<dbReference type="InterPro" id="IPR002121">
    <property type="entry name" value="HRDC_dom"/>
</dbReference>
<evidence type="ECO:0000256" key="5">
    <source>
        <dbReference type="ARBA" id="ARBA00022741"/>
    </source>
</evidence>
<evidence type="ECO:0000256" key="2">
    <source>
        <dbReference type="ARBA" id="ARBA00001947"/>
    </source>
</evidence>
<feature type="domain" description="Helicase ATP-binding" evidence="19">
    <location>
        <begin position="26"/>
        <end position="195"/>
    </location>
</feature>
<dbReference type="InterPro" id="IPR044876">
    <property type="entry name" value="HRDC_dom_sf"/>
</dbReference>
<dbReference type="EMBL" id="JAUSTQ010000006">
    <property type="protein sequence ID" value="MDQ0159685.1"/>
    <property type="molecule type" value="Genomic_DNA"/>
</dbReference>
<dbReference type="InterPro" id="IPR036390">
    <property type="entry name" value="WH_DNA-bd_sf"/>
</dbReference>
<dbReference type="SMART" id="SM00341">
    <property type="entry name" value="HRDC"/>
    <property type="match status" value="1"/>
</dbReference>
<keyword evidence="9" id="KW-0862">Zinc</keyword>
<evidence type="ECO:0000256" key="1">
    <source>
        <dbReference type="ARBA" id="ARBA00001946"/>
    </source>
</evidence>
<dbReference type="SUPFAM" id="SSF52540">
    <property type="entry name" value="P-loop containing nucleoside triphosphate hydrolases"/>
    <property type="match status" value="1"/>
</dbReference>
<evidence type="ECO:0000259" key="20">
    <source>
        <dbReference type="PROSITE" id="PS51194"/>
    </source>
</evidence>
<organism evidence="21 22">
    <name type="scientific">Alkalibacillus salilacus</name>
    <dbReference type="NCBI Taxonomy" id="284582"/>
    <lineage>
        <taxon>Bacteria</taxon>
        <taxon>Bacillati</taxon>
        <taxon>Bacillota</taxon>
        <taxon>Bacilli</taxon>
        <taxon>Bacillales</taxon>
        <taxon>Bacillaceae</taxon>
        <taxon>Alkalibacillus</taxon>
    </lineage>
</organism>
<dbReference type="Pfam" id="PF00270">
    <property type="entry name" value="DEAD"/>
    <property type="match status" value="1"/>
</dbReference>
<keyword evidence="4" id="KW-0479">Metal-binding</keyword>
<dbReference type="Pfam" id="PF00570">
    <property type="entry name" value="HRDC"/>
    <property type="match status" value="1"/>
</dbReference>
<evidence type="ECO:0000259" key="19">
    <source>
        <dbReference type="PROSITE" id="PS51192"/>
    </source>
</evidence>
<dbReference type="InterPro" id="IPR001650">
    <property type="entry name" value="Helicase_C-like"/>
</dbReference>
<evidence type="ECO:0000256" key="8">
    <source>
        <dbReference type="ARBA" id="ARBA00022806"/>
    </source>
</evidence>
<name>A0ABT9VFD6_9BACI</name>
<keyword evidence="12" id="KW-0233">DNA recombination</keyword>
<dbReference type="PANTHER" id="PTHR13710">
    <property type="entry name" value="DNA HELICASE RECQ FAMILY MEMBER"/>
    <property type="match status" value="1"/>
</dbReference>
<keyword evidence="6" id="KW-0227">DNA damage</keyword>
<dbReference type="InterPro" id="IPR018982">
    <property type="entry name" value="RQC_domain"/>
</dbReference>
<comment type="catalytic activity">
    <reaction evidence="15">
        <text>Couples ATP hydrolysis with the unwinding of duplex DNA by translocating in the 3'-5' direction.</text>
        <dbReference type="EC" id="5.6.2.4"/>
    </reaction>
</comment>
<comment type="cofactor">
    <cofactor evidence="1">
        <name>Mg(2+)</name>
        <dbReference type="ChEBI" id="CHEBI:18420"/>
    </cofactor>
</comment>
<sequence>MIEQATRTLNHYYGFTSFRPGQEGAIQSILDNHHTLAIMPTGGGKSLCYQIPSLVKDGTAIIISPLISLMNDQVEALQTVDIQATYINSSLSASEQQRRLRRMTAGDYQLVYVSPERFETPNFLHTLDQIDISLIAFDEAHCISQWGHDFRPSYRSVVPAMKELSEQPPVIALTATATQTVIHDIQQLLSIQTEHTVVTGFARENLSFHVVKGVDRKNYVQNFVRSRPDESGIIYTPTRKTTDQIHDLLNEQGIKTARYHAGMTKDERQSAQKAFIADDIQVMVATNAFGMGIDKSNVRYVLHYALPKNIESYYQEAGRAGRDGVDSECHLIYSPQDIQLQKFLIEQSDLDDSQRQDEHNKLQDMIAYCHTHQCLQRYILDYFGDKETDGDCGRCSNCLDEGERDDMTKEAQMIMSCVKRMNESFGITMTAKVLKGSKSQKVIDMNFHKLSTYGLLNHYTEKEIVNLINYLVADQYLTVSDAQFPVLKLTSQATDVLKNEKQVWMKRPEQAKPVELTFSEELFQTLRNLRKTIADEQNLPPYLIFSDATLKELASHIPETEADMLRIKGIGEKKYNQYGEPFLEALQAFKAEHGDAIKKTQSVTKSAAPSRKKDEHASEQPSYITSFELFASGKTINDISDERGLSPNTIESHLFRAHSEGYELDFSRLVTDETEKLILETISELDLEELRFKPIKEALPDEVSYTEIKAVCMKHALY</sequence>
<dbReference type="Pfam" id="PF00271">
    <property type="entry name" value="Helicase_C"/>
    <property type="match status" value="1"/>
</dbReference>
<dbReference type="PROSITE" id="PS50967">
    <property type="entry name" value="HRDC"/>
    <property type="match status" value="1"/>
</dbReference>
<evidence type="ECO:0000256" key="9">
    <source>
        <dbReference type="ARBA" id="ARBA00022833"/>
    </source>
</evidence>
<dbReference type="Pfam" id="PF09382">
    <property type="entry name" value="RQC"/>
    <property type="match status" value="1"/>
</dbReference>
<evidence type="ECO:0000256" key="12">
    <source>
        <dbReference type="ARBA" id="ARBA00023172"/>
    </source>
</evidence>
<evidence type="ECO:0000256" key="17">
    <source>
        <dbReference type="SAM" id="MobiDB-lite"/>
    </source>
</evidence>
<evidence type="ECO:0000256" key="15">
    <source>
        <dbReference type="ARBA" id="ARBA00034617"/>
    </source>
</evidence>
<keyword evidence="7 21" id="KW-0378">Hydrolase</keyword>
<keyword evidence="8 21" id="KW-0347">Helicase</keyword>
<dbReference type="Pfam" id="PF16124">
    <property type="entry name" value="RecQ_Zn_bind"/>
    <property type="match status" value="1"/>
</dbReference>
<dbReference type="Proteomes" id="UP001224359">
    <property type="component" value="Unassembled WGS sequence"/>
</dbReference>
<dbReference type="SUPFAM" id="SSF47819">
    <property type="entry name" value="HRDC-like"/>
    <property type="match status" value="1"/>
</dbReference>
<reference evidence="21 22" key="1">
    <citation type="submission" date="2023-07" db="EMBL/GenBank/DDBJ databases">
        <title>Genomic Encyclopedia of Type Strains, Phase IV (KMG-IV): sequencing the most valuable type-strain genomes for metagenomic binning, comparative biology and taxonomic classification.</title>
        <authorList>
            <person name="Goeker M."/>
        </authorList>
    </citation>
    <scope>NUCLEOTIDE SEQUENCE [LARGE SCALE GENOMIC DNA]</scope>
    <source>
        <strain evidence="21 22">DSM 16460</strain>
    </source>
</reference>
<dbReference type="EC" id="5.6.2.4" evidence="16"/>
<dbReference type="PROSITE" id="PS51192">
    <property type="entry name" value="HELICASE_ATP_BIND_1"/>
    <property type="match status" value="1"/>
</dbReference>
<evidence type="ECO:0000313" key="22">
    <source>
        <dbReference type="Proteomes" id="UP001224359"/>
    </source>
</evidence>
<protein>
    <recommendedName>
        <fullName evidence="16">DNA helicase RecQ</fullName>
        <ecNumber evidence="16">5.6.2.4</ecNumber>
    </recommendedName>
</protein>
<evidence type="ECO:0000256" key="6">
    <source>
        <dbReference type="ARBA" id="ARBA00022763"/>
    </source>
</evidence>
<dbReference type="SMART" id="SM00487">
    <property type="entry name" value="DEXDc"/>
    <property type="match status" value="1"/>
</dbReference>
<keyword evidence="10" id="KW-0067">ATP-binding</keyword>
<dbReference type="Gene3D" id="1.10.10.10">
    <property type="entry name" value="Winged helix-like DNA-binding domain superfamily/Winged helix DNA-binding domain"/>
    <property type="match status" value="1"/>
</dbReference>
<dbReference type="RefSeq" id="WP_306976359.1">
    <property type="nucleotide sequence ID" value="NZ_JAUSTQ010000006.1"/>
</dbReference>
<keyword evidence="11" id="KW-0238">DNA-binding</keyword>
<dbReference type="InterPro" id="IPR004589">
    <property type="entry name" value="DNA_helicase_ATP-dep_RecQ"/>
</dbReference>
<dbReference type="InterPro" id="IPR029491">
    <property type="entry name" value="Helicase_HTH"/>
</dbReference>
<dbReference type="PROSITE" id="PS51194">
    <property type="entry name" value="HELICASE_CTER"/>
    <property type="match status" value="1"/>
</dbReference>
<proteinExistence type="inferred from homology"/>
<dbReference type="Pfam" id="PF14493">
    <property type="entry name" value="HTH_40"/>
    <property type="match status" value="1"/>
</dbReference>
<evidence type="ECO:0000256" key="10">
    <source>
        <dbReference type="ARBA" id="ARBA00022840"/>
    </source>
</evidence>
<evidence type="ECO:0000256" key="3">
    <source>
        <dbReference type="ARBA" id="ARBA00005446"/>
    </source>
</evidence>
<keyword evidence="14" id="KW-0413">Isomerase</keyword>
<dbReference type="CDD" id="cd18794">
    <property type="entry name" value="SF2_C_RecQ"/>
    <property type="match status" value="1"/>
</dbReference>
<dbReference type="CDD" id="cd17920">
    <property type="entry name" value="DEXHc_RecQ"/>
    <property type="match status" value="1"/>
</dbReference>
<keyword evidence="22" id="KW-1185">Reference proteome</keyword>
<dbReference type="InterPro" id="IPR014001">
    <property type="entry name" value="Helicase_ATP-bd"/>
</dbReference>
<keyword evidence="5" id="KW-0547">Nucleotide-binding</keyword>
<evidence type="ECO:0000313" key="21">
    <source>
        <dbReference type="EMBL" id="MDQ0159685.1"/>
    </source>
</evidence>
<dbReference type="InterPro" id="IPR032284">
    <property type="entry name" value="RecQ_Zn-bd"/>
</dbReference>
<dbReference type="InterPro" id="IPR027417">
    <property type="entry name" value="P-loop_NTPase"/>
</dbReference>
<dbReference type="InterPro" id="IPR011545">
    <property type="entry name" value="DEAD/DEAH_box_helicase_dom"/>
</dbReference>
<dbReference type="NCBIfam" id="TIGR00614">
    <property type="entry name" value="recQ_fam"/>
    <property type="match status" value="1"/>
</dbReference>
<dbReference type="Gene3D" id="1.10.150.80">
    <property type="entry name" value="HRDC domain"/>
    <property type="match status" value="1"/>
</dbReference>
<dbReference type="PANTHER" id="PTHR13710:SF105">
    <property type="entry name" value="ATP-DEPENDENT DNA HELICASE Q1"/>
    <property type="match status" value="1"/>
</dbReference>
<gene>
    <name evidence="21" type="ORF">J2S77_001671</name>
</gene>
<keyword evidence="13" id="KW-0234">DNA repair</keyword>
<comment type="caution">
    <text evidence="21">The sequence shown here is derived from an EMBL/GenBank/DDBJ whole genome shotgun (WGS) entry which is preliminary data.</text>
</comment>
<evidence type="ECO:0000256" key="4">
    <source>
        <dbReference type="ARBA" id="ARBA00022723"/>
    </source>
</evidence>
<feature type="domain" description="Helicase C-terminal" evidence="20">
    <location>
        <begin position="218"/>
        <end position="366"/>
    </location>
</feature>
<dbReference type="NCBIfam" id="TIGR01389">
    <property type="entry name" value="recQ"/>
    <property type="match status" value="1"/>
</dbReference>
<evidence type="ECO:0000256" key="16">
    <source>
        <dbReference type="NCBIfam" id="TIGR01389"/>
    </source>
</evidence>
<evidence type="ECO:0000256" key="14">
    <source>
        <dbReference type="ARBA" id="ARBA00023235"/>
    </source>
</evidence>
<dbReference type="GO" id="GO:0003678">
    <property type="term" value="F:DNA helicase activity"/>
    <property type="evidence" value="ECO:0007669"/>
    <property type="project" value="UniProtKB-EC"/>
</dbReference>
<dbReference type="SUPFAM" id="SSF46785">
    <property type="entry name" value="Winged helix' DNA-binding domain"/>
    <property type="match status" value="1"/>
</dbReference>
<evidence type="ECO:0000256" key="13">
    <source>
        <dbReference type="ARBA" id="ARBA00023204"/>
    </source>
</evidence>
<accession>A0ABT9VFD6</accession>
<dbReference type="InterPro" id="IPR036388">
    <property type="entry name" value="WH-like_DNA-bd_sf"/>
</dbReference>
<dbReference type="GO" id="GO:0016787">
    <property type="term" value="F:hydrolase activity"/>
    <property type="evidence" value="ECO:0007669"/>
    <property type="project" value="UniProtKB-KW"/>
</dbReference>
<dbReference type="SMART" id="SM00490">
    <property type="entry name" value="HELICc"/>
    <property type="match status" value="1"/>
</dbReference>
<comment type="cofactor">
    <cofactor evidence="2">
        <name>Zn(2+)</name>
        <dbReference type="ChEBI" id="CHEBI:29105"/>
    </cofactor>
</comment>
<evidence type="ECO:0000259" key="18">
    <source>
        <dbReference type="PROSITE" id="PS50967"/>
    </source>
</evidence>
<evidence type="ECO:0000256" key="11">
    <source>
        <dbReference type="ARBA" id="ARBA00023125"/>
    </source>
</evidence>
<evidence type="ECO:0000256" key="7">
    <source>
        <dbReference type="ARBA" id="ARBA00022801"/>
    </source>
</evidence>